<accession>A0A8C3S9E6</accession>
<dbReference type="AlphaFoldDB" id="A0A8C3S9E6"/>
<feature type="compositionally biased region" description="Low complexity" evidence="1">
    <location>
        <begin position="151"/>
        <end position="162"/>
    </location>
</feature>
<dbReference type="Proteomes" id="UP000694403">
    <property type="component" value="Unplaced"/>
</dbReference>
<evidence type="ECO:0000313" key="2">
    <source>
        <dbReference type="Ensembl" id="ENSCSRP00000010786.1"/>
    </source>
</evidence>
<feature type="region of interest" description="Disordered" evidence="1">
    <location>
        <begin position="118"/>
        <end position="201"/>
    </location>
</feature>
<evidence type="ECO:0000313" key="3">
    <source>
        <dbReference type="Proteomes" id="UP000694403"/>
    </source>
</evidence>
<feature type="compositionally biased region" description="Pro residues" evidence="1">
    <location>
        <begin position="164"/>
        <end position="181"/>
    </location>
</feature>
<name>A0A8C3S9E6_CHESE</name>
<reference evidence="2" key="2">
    <citation type="submission" date="2025-09" db="UniProtKB">
        <authorList>
            <consortium name="Ensembl"/>
        </authorList>
    </citation>
    <scope>IDENTIFICATION</scope>
</reference>
<dbReference type="Ensembl" id="ENSCSRT00000011186.1">
    <property type="protein sequence ID" value="ENSCSRP00000010786.1"/>
    <property type="gene ID" value="ENSCSRG00000008052.1"/>
</dbReference>
<sequence>MLPGSVATEEPLPPKCRREVSLKVGDHWSNTIQWLEVPLCGLWGAPTAVRGVWRCFTRTSGARCVMTAGGCWRALWCAGSWAVAQCRLPPGGRILGLAPALSGWMMWAAVGRRCPCGSAGHGPGGAPTASTRRTPASSAQVPHRFPPPPRRTTYFPRTTSPSQTYPPPRTTSPAELPPPPAKLSSIGRSGAQGKQRFKKAPPPVLTQRRLRLRSGSWAVGPHSLRVFSGTHRRNAAKDPECCRVSAKKRCCFLFKVLLLLTGGAAAPPAPTLAMLLPKLPTSQSYLAL</sequence>
<keyword evidence="3" id="KW-1185">Reference proteome</keyword>
<proteinExistence type="predicted"/>
<evidence type="ECO:0000256" key="1">
    <source>
        <dbReference type="SAM" id="MobiDB-lite"/>
    </source>
</evidence>
<protein>
    <submittedName>
        <fullName evidence="2">Uncharacterized protein</fullName>
    </submittedName>
</protein>
<feature type="compositionally biased region" description="Polar residues" evidence="1">
    <location>
        <begin position="128"/>
        <end position="140"/>
    </location>
</feature>
<reference evidence="2" key="1">
    <citation type="submission" date="2025-08" db="UniProtKB">
        <authorList>
            <consortium name="Ensembl"/>
        </authorList>
    </citation>
    <scope>IDENTIFICATION</scope>
</reference>
<organism evidence="2 3">
    <name type="scientific">Chelydra serpentina</name>
    <name type="common">Snapping turtle</name>
    <name type="synonym">Testudo serpentina</name>
    <dbReference type="NCBI Taxonomy" id="8475"/>
    <lineage>
        <taxon>Eukaryota</taxon>
        <taxon>Metazoa</taxon>
        <taxon>Chordata</taxon>
        <taxon>Craniata</taxon>
        <taxon>Vertebrata</taxon>
        <taxon>Euteleostomi</taxon>
        <taxon>Archelosauria</taxon>
        <taxon>Testudinata</taxon>
        <taxon>Testudines</taxon>
        <taxon>Cryptodira</taxon>
        <taxon>Durocryptodira</taxon>
        <taxon>Americhelydia</taxon>
        <taxon>Chelydroidea</taxon>
        <taxon>Chelydridae</taxon>
        <taxon>Chelydra</taxon>
    </lineage>
</organism>